<keyword evidence="4" id="KW-0677">Repeat</keyword>
<keyword evidence="3" id="KW-0479">Metal-binding</keyword>
<evidence type="ECO:0000313" key="9">
    <source>
        <dbReference type="EMBL" id="CUT03682.1"/>
    </source>
</evidence>
<dbReference type="EMBL" id="CZVW01000017">
    <property type="protein sequence ID" value="CUT03682.1"/>
    <property type="molecule type" value="Genomic_DNA"/>
</dbReference>
<evidence type="ECO:0000256" key="4">
    <source>
        <dbReference type="ARBA" id="ARBA00022737"/>
    </source>
</evidence>
<dbReference type="Pfam" id="PF02589">
    <property type="entry name" value="LUD_dom"/>
    <property type="match status" value="1"/>
</dbReference>
<dbReference type="GO" id="GO:0051539">
    <property type="term" value="F:4 iron, 4 sulfur cluster binding"/>
    <property type="evidence" value="ECO:0007669"/>
    <property type="project" value="UniProtKB-KW"/>
</dbReference>
<evidence type="ECO:0000256" key="7">
    <source>
        <dbReference type="ARBA" id="ARBA00023014"/>
    </source>
</evidence>
<dbReference type="InterPro" id="IPR017900">
    <property type="entry name" value="4Fe4S_Fe_S_CS"/>
</dbReference>
<keyword evidence="2" id="KW-0004">4Fe-4S</keyword>
<reference evidence="10" key="1">
    <citation type="submission" date="2015-11" db="EMBL/GenBank/DDBJ databases">
        <authorList>
            <person name="Varghese N."/>
        </authorList>
    </citation>
    <scope>NUCLEOTIDE SEQUENCE [LARGE SCALE GENOMIC DNA]</scope>
    <source>
        <strain evidence="10">JGI-23</strain>
    </source>
</reference>
<dbReference type="InterPro" id="IPR004452">
    <property type="entry name" value="LutB/LldF"/>
</dbReference>
<dbReference type="NCBIfam" id="TIGR00273">
    <property type="entry name" value="LutB/LldF family L-lactate oxidation iron-sulfur protein"/>
    <property type="match status" value="1"/>
</dbReference>
<dbReference type="PANTHER" id="PTHR47153:SF2">
    <property type="entry name" value="LACTATE UTILIZATION PROTEIN B"/>
    <property type="match status" value="1"/>
</dbReference>
<dbReference type="PROSITE" id="PS51379">
    <property type="entry name" value="4FE4S_FER_2"/>
    <property type="match status" value="1"/>
</dbReference>
<dbReference type="Proteomes" id="UP000199197">
    <property type="component" value="Unassembled WGS sequence"/>
</dbReference>
<gene>
    <name evidence="9" type="ORF">JGI23_01532</name>
</gene>
<evidence type="ECO:0000259" key="8">
    <source>
        <dbReference type="PROSITE" id="PS51379"/>
    </source>
</evidence>
<feature type="domain" description="4Fe-4S ferredoxin-type" evidence="8">
    <location>
        <begin position="300"/>
        <end position="322"/>
    </location>
</feature>
<evidence type="ECO:0000256" key="2">
    <source>
        <dbReference type="ARBA" id="ARBA00022485"/>
    </source>
</evidence>
<organism evidence="9 10">
    <name type="scientific">Candidatus Chryseopegocella kryptomonas</name>
    <dbReference type="NCBI Taxonomy" id="1633643"/>
    <lineage>
        <taxon>Bacteria</taxon>
        <taxon>Pseudomonadati</taxon>
        <taxon>Candidatus Kryptoniota</taxon>
        <taxon>Candidatus Chryseopegocella</taxon>
    </lineage>
</organism>
<dbReference type="Pfam" id="PF11870">
    <property type="entry name" value="LutB_C"/>
    <property type="match status" value="1"/>
</dbReference>
<accession>A0A0P1NYA8</accession>
<evidence type="ECO:0000256" key="3">
    <source>
        <dbReference type="ARBA" id="ARBA00022723"/>
    </source>
</evidence>
<evidence type="ECO:0000313" key="10">
    <source>
        <dbReference type="Proteomes" id="UP000199197"/>
    </source>
</evidence>
<dbReference type="Gene3D" id="1.10.1060.10">
    <property type="entry name" value="Alpha-helical ferredoxin"/>
    <property type="match status" value="1"/>
</dbReference>
<dbReference type="SUPFAM" id="SSF46548">
    <property type="entry name" value="alpha-helical ferredoxin"/>
    <property type="match status" value="1"/>
</dbReference>
<sequence>MNYTPQKFSINAKRALENEKLRANLTRAIKHTLTKRTEVVSELSNWEELRQLAHDIKKHTIENLGYYLELFEKRAIENGINVLWAKDGNEAREFVIEIAKKAKAKLCVKSKSMVTEEIGLREFLEENGIETVETDLGEFIVQLANEMPSHITAPAMHKSRDEIGELFAEKLGVELTTEPEKLTAIARKILREKFLNADIGISGANFLVAETGSIVIVENEGNAGLTTTLPKIHIAIAGIEKVIPRLVDLTIFFKILGRSATAQRFTSYVSIINSPRKNKPDSPEEIYIILLDNGRTELLKSEKLKPALYCIKCGACMLACPVYQRVGGHTYGSIYPGPIGSVLTPTMFGFNEAKVLPFASSLCGRCYEICPVKIEIHHILLWLRHEAVQKNLTSKLEKIVFKLWTISMRNVKLYELGASLMRFVSKIGLQPKFKNWTKTRDFPQLAEKSFREIWRKELKNDFK</sequence>
<dbReference type="InterPro" id="IPR037171">
    <property type="entry name" value="NagB/RpiA_transferase-like"/>
</dbReference>
<evidence type="ECO:0000256" key="6">
    <source>
        <dbReference type="ARBA" id="ARBA00023004"/>
    </source>
</evidence>
<name>A0A0P1NYA8_9BACT</name>
<protein>
    <submittedName>
        <fullName evidence="9">L-lactate dehydrogenase complex protein LldF</fullName>
    </submittedName>
</protein>
<keyword evidence="7" id="KW-0411">Iron-sulfur</keyword>
<dbReference type="Pfam" id="PF13183">
    <property type="entry name" value="Fer4_8"/>
    <property type="match status" value="1"/>
</dbReference>
<dbReference type="RefSeq" id="WP_092350507.1">
    <property type="nucleotide sequence ID" value="NZ_CZVW01000017.1"/>
</dbReference>
<dbReference type="PANTHER" id="PTHR47153">
    <property type="entry name" value="LACTATE UTILIZATION PROTEIN B"/>
    <property type="match status" value="1"/>
</dbReference>
<dbReference type="SUPFAM" id="SSF100950">
    <property type="entry name" value="NagB/RpiA/CoA transferase-like"/>
    <property type="match status" value="1"/>
</dbReference>
<dbReference type="AlphaFoldDB" id="A0A0P1NYA8"/>
<evidence type="ECO:0000256" key="5">
    <source>
        <dbReference type="ARBA" id="ARBA00022982"/>
    </source>
</evidence>
<dbReference type="Gene3D" id="3.40.50.10420">
    <property type="entry name" value="NagB/RpiA/CoA transferase-like"/>
    <property type="match status" value="1"/>
</dbReference>
<dbReference type="InterPro" id="IPR003741">
    <property type="entry name" value="LUD_dom"/>
</dbReference>
<keyword evidence="6" id="KW-0408">Iron</keyword>
<dbReference type="InterPro" id="IPR017896">
    <property type="entry name" value="4Fe4S_Fe-S-bd"/>
</dbReference>
<dbReference type="InterPro" id="IPR024569">
    <property type="entry name" value="LutB_C"/>
</dbReference>
<keyword evidence="5" id="KW-0249">Electron transport</keyword>
<dbReference type="OrthoDB" id="9782337at2"/>
<dbReference type="PROSITE" id="PS00198">
    <property type="entry name" value="4FE4S_FER_1"/>
    <property type="match status" value="1"/>
</dbReference>
<dbReference type="InterPro" id="IPR009051">
    <property type="entry name" value="Helical_ferredxn"/>
</dbReference>
<dbReference type="GO" id="GO:0046872">
    <property type="term" value="F:metal ion binding"/>
    <property type="evidence" value="ECO:0007669"/>
    <property type="project" value="UniProtKB-KW"/>
</dbReference>
<dbReference type="GO" id="GO:0006089">
    <property type="term" value="P:lactate metabolic process"/>
    <property type="evidence" value="ECO:0007669"/>
    <property type="project" value="InterPro"/>
</dbReference>
<keyword evidence="1" id="KW-0813">Transport</keyword>
<keyword evidence="10" id="KW-1185">Reference proteome</keyword>
<dbReference type="InterPro" id="IPR024185">
    <property type="entry name" value="FTHF_cligase-like_sf"/>
</dbReference>
<evidence type="ECO:0000256" key="1">
    <source>
        <dbReference type="ARBA" id="ARBA00022448"/>
    </source>
</evidence>
<proteinExistence type="predicted"/>